<name>A0A9P6F217_9FUNG</name>
<dbReference type="Proteomes" id="UP000723463">
    <property type="component" value="Unassembled WGS sequence"/>
</dbReference>
<organism evidence="5 6">
    <name type="scientific">Mortierella hygrophila</name>
    <dbReference type="NCBI Taxonomy" id="979708"/>
    <lineage>
        <taxon>Eukaryota</taxon>
        <taxon>Fungi</taxon>
        <taxon>Fungi incertae sedis</taxon>
        <taxon>Mucoromycota</taxon>
        <taxon>Mortierellomycotina</taxon>
        <taxon>Mortierellomycetes</taxon>
        <taxon>Mortierellales</taxon>
        <taxon>Mortierellaceae</taxon>
        <taxon>Mortierella</taxon>
    </lineage>
</organism>
<evidence type="ECO:0000256" key="4">
    <source>
        <dbReference type="SAM" id="MobiDB-lite"/>
    </source>
</evidence>
<accession>A0A9P6F217</accession>
<sequence>MSTLNSTLLRSGCQHLKTSRSQSAWMLLRQTMPSKSADASRSKFLTTINTGTTASASTSDQHNSITATRSFTGAKPPVASTPLQDAFKHHDILQEAKKRWGFDSPKSTSSGCMVGVIYPKGREEIADLTHRMVQDRVLGGHTGQRQVQEKHSNNAHGTSVTTKAQTTVSQLNKAPFAAISTSPNPHLHKAPRDADMIATEVPLWRKHREAIKAKTGGQAWNPQRKLTRQAMEEVRYLRKQFPEEWTTAKLADHFNVAGESIAKILRTHYQPTPERATQQDEVRQRRRKENISADIKRIRVERQVTWTAHKTERKATWLKQKTEQRAAQVAEKTELISHAEGSRHPQLNETMTLDDYERIKNDRHTAWLARQAERKRANAESPILIKLGAPTRK</sequence>
<evidence type="ECO:0000313" key="5">
    <source>
        <dbReference type="EMBL" id="KAF9540337.1"/>
    </source>
</evidence>
<dbReference type="EMBL" id="JAAAXW010000204">
    <property type="protein sequence ID" value="KAF9540337.1"/>
    <property type="molecule type" value="Genomic_DNA"/>
</dbReference>
<protein>
    <recommendedName>
        <fullName evidence="3">Required for respiratory growth protein 9, mitochondrial</fullName>
    </recommendedName>
</protein>
<dbReference type="PANTHER" id="PTHR13475:SF3">
    <property type="entry name" value="NEUGRIN"/>
    <property type="match status" value="1"/>
</dbReference>
<dbReference type="GO" id="GO:0005634">
    <property type="term" value="C:nucleus"/>
    <property type="evidence" value="ECO:0007669"/>
    <property type="project" value="TreeGrafter"/>
</dbReference>
<gene>
    <name evidence="5" type="primary">RRG9</name>
    <name evidence="5" type="ORF">EC957_004377</name>
</gene>
<dbReference type="Pfam" id="PF06413">
    <property type="entry name" value="Neugrin"/>
    <property type="match status" value="1"/>
</dbReference>
<proteinExistence type="inferred from homology"/>
<reference evidence="5" key="1">
    <citation type="journal article" date="2020" name="Fungal Divers.">
        <title>Resolving the Mortierellaceae phylogeny through synthesis of multi-gene phylogenetics and phylogenomics.</title>
        <authorList>
            <person name="Vandepol N."/>
            <person name="Liber J."/>
            <person name="Desiro A."/>
            <person name="Na H."/>
            <person name="Kennedy M."/>
            <person name="Barry K."/>
            <person name="Grigoriev I.V."/>
            <person name="Miller A.N."/>
            <person name="O'Donnell K."/>
            <person name="Stajich J.E."/>
            <person name="Bonito G."/>
        </authorList>
    </citation>
    <scope>NUCLEOTIDE SEQUENCE</scope>
    <source>
        <strain evidence="5">NRRL 2591</strain>
    </source>
</reference>
<comment type="caution">
    <text evidence="5">The sequence shown here is derived from an EMBL/GenBank/DDBJ whole genome shotgun (WGS) entry which is preliminary data.</text>
</comment>
<dbReference type="PANTHER" id="PTHR13475">
    <property type="entry name" value="NEUGRIN"/>
    <property type="match status" value="1"/>
</dbReference>
<comment type="similarity">
    <text evidence="2">Belongs to the RRG9 family.</text>
</comment>
<feature type="region of interest" description="Disordered" evidence="4">
    <location>
        <begin position="142"/>
        <end position="162"/>
    </location>
</feature>
<keyword evidence="6" id="KW-1185">Reference proteome</keyword>
<dbReference type="AlphaFoldDB" id="A0A9P6F217"/>
<evidence type="ECO:0000313" key="6">
    <source>
        <dbReference type="Proteomes" id="UP000723463"/>
    </source>
</evidence>
<evidence type="ECO:0000256" key="1">
    <source>
        <dbReference type="ARBA" id="ARBA00003548"/>
    </source>
</evidence>
<comment type="function">
    <text evidence="1">Required for respiratory activity and maintenance and expression of the mitochondrial genome.</text>
</comment>
<evidence type="ECO:0000256" key="2">
    <source>
        <dbReference type="ARBA" id="ARBA00010895"/>
    </source>
</evidence>
<evidence type="ECO:0000256" key="3">
    <source>
        <dbReference type="ARBA" id="ARBA00013566"/>
    </source>
</evidence>
<dbReference type="InterPro" id="IPR010487">
    <property type="entry name" value="NGRN/Rrg9"/>
</dbReference>